<dbReference type="GO" id="GO:0015920">
    <property type="term" value="P:lipopolysaccharide transport"/>
    <property type="evidence" value="ECO:0007669"/>
    <property type="project" value="TreeGrafter"/>
</dbReference>
<dbReference type="RefSeq" id="WP_069962868.1">
    <property type="nucleotide sequence ID" value="NZ_CP016094.1"/>
</dbReference>
<evidence type="ECO:0000256" key="7">
    <source>
        <dbReference type="ARBA" id="ARBA00022989"/>
    </source>
</evidence>
<accession>A0A1D8AY12</accession>
<dbReference type="PATRIC" id="fig|1838286.3.peg.2856"/>
<dbReference type="OrthoDB" id="9786910at2"/>
<keyword evidence="4 9" id="KW-1003">Cell membrane</keyword>
<feature type="transmembrane region" description="Helical" evidence="9">
    <location>
        <begin position="81"/>
        <end position="100"/>
    </location>
</feature>
<evidence type="ECO:0000259" key="10">
    <source>
        <dbReference type="PROSITE" id="PS51012"/>
    </source>
</evidence>
<dbReference type="Pfam" id="PF01061">
    <property type="entry name" value="ABC2_membrane"/>
    <property type="match status" value="1"/>
</dbReference>
<organism evidence="11 12">
    <name type="scientific">Lacunisphaera limnophila</name>
    <dbReference type="NCBI Taxonomy" id="1838286"/>
    <lineage>
        <taxon>Bacteria</taxon>
        <taxon>Pseudomonadati</taxon>
        <taxon>Verrucomicrobiota</taxon>
        <taxon>Opitutia</taxon>
        <taxon>Opitutales</taxon>
        <taxon>Opitutaceae</taxon>
        <taxon>Lacunisphaera</taxon>
    </lineage>
</organism>
<keyword evidence="3 9" id="KW-0813">Transport</keyword>
<dbReference type="AlphaFoldDB" id="A0A1D8AY12"/>
<dbReference type="PANTHER" id="PTHR30413:SF8">
    <property type="entry name" value="TRANSPORT PERMEASE PROTEIN"/>
    <property type="match status" value="1"/>
</dbReference>
<gene>
    <name evidence="11" type="primary">tagG_2</name>
    <name evidence="11" type="ORF">Verru16b_02841</name>
</gene>
<dbReference type="Proteomes" id="UP000095228">
    <property type="component" value="Chromosome"/>
</dbReference>
<evidence type="ECO:0000256" key="9">
    <source>
        <dbReference type="RuleBase" id="RU361157"/>
    </source>
</evidence>
<feature type="transmembrane region" description="Helical" evidence="9">
    <location>
        <begin position="46"/>
        <end position="69"/>
    </location>
</feature>
<proteinExistence type="inferred from homology"/>
<dbReference type="STRING" id="1838286.Verru16b_02841"/>
<evidence type="ECO:0000313" key="11">
    <source>
        <dbReference type="EMBL" id="AOS45754.1"/>
    </source>
</evidence>
<dbReference type="GO" id="GO:0140359">
    <property type="term" value="F:ABC-type transporter activity"/>
    <property type="evidence" value="ECO:0007669"/>
    <property type="project" value="InterPro"/>
</dbReference>
<feature type="transmembrane region" description="Helical" evidence="9">
    <location>
        <begin position="190"/>
        <end position="209"/>
    </location>
</feature>
<feature type="transmembrane region" description="Helical" evidence="9">
    <location>
        <begin position="158"/>
        <end position="178"/>
    </location>
</feature>
<protein>
    <recommendedName>
        <fullName evidence="9">Transport permease protein</fullName>
    </recommendedName>
</protein>
<evidence type="ECO:0000256" key="2">
    <source>
        <dbReference type="ARBA" id="ARBA00007783"/>
    </source>
</evidence>
<dbReference type="InterPro" id="IPR047817">
    <property type="entry name" value="ABC2_TM_bact-type"/>
</dbReference>
<reference evidence="11 12" key="1">
    <citation type="submission" date="2016-06" db="EMBL/GenBank/DDBJ databases">
        <title>Three novel species with peptidoglycan cell walls form the new genus Lacunisphaera gen. nov. in the family Opitutaceae of the verrucomicrobial subdivision 4.</title>
        <authorList>
            <person name="Rast P."/>
            <person name="Gloeckner I."/>
            <person name="Jogler M."/>
            <person name="Boedeker C."/>
            <person name="Jeske O."/>
            <person name="Wiegand S."/>
            <person name="Reinhardt R."/>
            <person name="Schumann P."/>
            <person name="Rohde M."/>
            <person name="Spring S."/>
            <person name="Gloeckner F.O."/>
            <person name="Jogler C."/>
        </authorList>
    </citation>
    <scope>NUCLEOTIDE SEQUENCE [LARGE SCALE GENOMIC DNA]</scope>
    <source>
        <strain evidence="11 12">IG16b</strain>
    </source>
</reference>
<evidence type="ECO:0000256" key="4">
    <source>
        <dbReference type="ARBA" id="ARBA00022475"/>
    </source>
</evidence>
<dbReference type="PANTHER" id="PTHR30413">
    <property type="entry name" value="INNER MEMBRANE TRANSPORT PERMEASE"/>
    <property type="match status" value="1"/>
</dbReference>
<keyword evidence="8 9" id="KW-0472">Membrane</keyword>
<dbReference type="GO" id="GO:0005886">
    <property type="term" value="C:plasma membrane"/>
    <property type="evidence" value="ECO:0007669"/>
    <property type="project" value="UniProtKB-SubCell"/>
</dbReference>
<keyword evidence="5" id="KW-0997">Cell inner membrane</keyword>
<comment type="similarity">
    <text evidence="2 9">Belongs to the ABC-2 integral membrane protein family.</text>
</comment>
<evidence type="ECO:0000256" key="6">
    <source>
        <dbReference type="ARBA" id="ARBA00022692"/>
    </source>
</evidence>
<dbReference type="PROSITE" id="PS51012">
    <property type="entry name" value="ABC_TM2"/>
    <property type="match status" value="1"/>
</dbReference>
<evidence type="ECO:0000313" key="12">
    <source>
        <dbReference type="Proteomes" id="UP000095228"/>
    </source>
</evidence>
<sequence>MASAEIPVLLLEAGRTSRTYWQDLWRFRELLGFLAWRDLKVRYKQAVLGIAWAVIQPVTQTALLTFIFSKLAKMPDAGLPYFALVLTGNLSWQLFSTAFTGAGNSLVGNSHLISKVYFPRLLVPLSALAVALADFSIMLGLTIPLLCFFGLYPGWQLLVLPLFIILTLIIAVGAGLWITALTVKFRDFRFITPFLVQIGMFATPIGYLSDSVPNWRDLLALNPISGVVDGFRWCLLGGRTAIYLPGLGVSVCIGLLLLVTGVWYFRRTEREFADVI</sequence>
<feature type="transmembrane region" description="Helical" evidence="9">
    <location>
        <begin position="121"/>
        <end position="152"/>
    </location>
</feature>
<feature type="transmembrane region" description="Helical" evidence="9">
    <location>
        <begin position="242"/>
        <end position="265"/>
    </location>
</feature>
<evidence type="ECO:0000256" key="1">
    <source>
        <dbReference type="ARBA" id="ARBA00004429"/>
    </source>
</evidence>
<dbReference type="KEGG" id="obg:Verru16b_02841"/>
<dbReference type="InterPro" id="IPR013525">
    <property type="entry name" value="ABC2_TM"/>
</dbReference>
<evidence type="ECO:0000256" key="3">
    <source>
        <dbReference type="ARBA" id="ARBA00022448"/>
    </source>
</evidence>
<evidence type="ECO:0000256" key="8">
    <source>
        <dbReference type="ARBA" id="ARBA00023136"/>
    </source>
</evidence>
<dbReference type="EMBL" id="CP016094">
    <property type="protein sequence ID" value="AOS45754.1"/>
    <property type="molecule type" value="Genomic_DNA"/>
</dbReference>
<comment type="subcellular location">
    <subcellularLocation>
        <location evidence="1">Cell inner membrane</location>
        <topology evidence="1">Multi-pass membrane protein</topology>
    </subcellularLocation>
    <subcellularLocation>
        <location evidence="9">Cell membrane</location>
        <topology evidence="9">Multi-pass membrane protein</topology>
    </subcellularLocation>
</comment>
<name>A0A1D8AY12_9BACT</name>
<keyword evidence="7 9" id="KW-1133">Transmembrane helix</keyword>
<feature type="domain" description="ABC transmembrane type-2" evidence="10">
    <location>
        <begin position="48"/>
        <end position="268"/>
    </location>
</feature>
<evidence type="ECO:0000256" key="5">
    <source>
        <dbReference type="ARBA" id="ARBA00022519"/>
    </source>
</evidence>
<keyword evidence="6 9" id="KW-0812">Transmembrane</keyword>
<keyword evidence="12" id="KW-1185">Reference proteome</keyword>